<dbReference type="EMBL" id="AWSO01002800">
    <property type="protein sequence ID" value="ESK80968.1"/>
    <property type="molecule type" value="Genomic_DNA"/>
</dbReference>
<name>V2W2C1_MONRO</name>
<dbReference type="Gene3D" id="3.10.10.10">
    <property type="entry name" value="HIV Type 1 Reverse Transcriptase, subunit A, domain 1"/>
    <property type="match status" value="1"/>
</dbReference>
<evidence type="ECO:0000313" key="3">
    <source>
        <dbReference type="Proteomes" id="UP000017559"/>
    </source>
</evidence>
<proteinExistence type="predicted"/>
<dbReference type="PANTHER" id="PTHR33064:SF37">
    <property type="entry name" value="RIBONUCLEASE H"/>
    <property type="match status" value="1"/>
</dbReference>
<organism evidence="2 3">
    <name type="scientific">Moniliophthora roreri (strain MCA 2997)</name>
    <name type="common">Cocoa frosty pod rot fungus</name>
    <name type="synonym">Crinipellis roreri</name>
    <dbReference type="NCBI Taxonomy" id="1381753"/>
    <lineage>
        <taxon>Eukaryota</taxon>
        <taxon>Fungi</taxon>
        <taxon>Dikarya</taxon>
        <taxon>Basidiomycota</taxon>
        <taxon>Agaricomycotina</taxon>
        <taxon>Agaricomycetes</taxon>
        <taxon>Agaricomycetidae</taxon>
        <taxon>Agaricales</taxon>
        <taxon>Marasmiineae</taxon>
        <taxon>Marasmiaceae</taxon>
        <taxon>Moniliophthora</taxon>
    </lineage>
</organism>
<dbReference type="PANTHER" id="PTHR33064">
    <property type="entry name" value="POL PROTEIN"/>
    <property type="match status" value="1"/>
</dbReference>
<reference evidence="2 3" key="1">
    <citation type="journal article" date="2014" name="BMC Genomics">
        <title>Genome and secretome analysis of the hemibiotrophic fungal pathogen, Moniliophthora roreri, which causes frosty pod rot disease of cacao: mechanisms of the biotrophic and necrotrophic phases.</title>
        <authorList>
            <person name="Meinhardt L.W."/>
            <person name="Costa G.G.L."/>
            <person name="Thomazella D.P.T."/>
            <person name="Teixeira P.J.P.L."/>
            <person name="Carazzolle M.F."/>
            <person name="Schuster S.C."/>
            <person name="Carlson J.E."/>
            <person name="Guiltinan M.J."/>
            <person name="Mieczkowski P."/>
            <person name="Farmer A."/>
            <person name="Ramaraj T."/>
            <person name="Crozier J."/>
            <person name="Davis R.E."/>
            <person name="Shao J."/>
            <person name="Melnick R.L."/>
            <person name="Pereira G.A.G."/>
            <person name="Bailey B.A."/>
        </authorList>
    </citation>
    <scope>NUCLEOTIDE SEQUENCE [LARGE SCALE GENOMIC DNA]</scope>
    <source>
        <strain evidence="2 3">MCA 2997</strain>
    </source>
</reference>
<dbReference type="InterPro" id="IPR043502">
    <property type="entry name" value="DNA/RNA_pol_sf"/>
</dbReference>
<dbReference type="HOGENOM" id="CLU_000384_33_10_1"/>
<dbReference type="FunFam" id="3.30.70.270:FF:000020">
    <property type="entry name" value="Transposon Tf2-6 polyprotein-like Protein"/>
    <property type="match status" value="1"/>
</dbReference>
<feature type="domain" description="Reverse transcriptase/retrotransposon-derived protein RNase H-like" evidence="1">
    <location>
        <begin position="309"/>
        <end position="408"/>
    </location>
</feature>
<evidence type="ECO:0000259" key="1">
    <source>
        <dbReference type="Pfam" id="PF17919"/>
    </source>
</evidence>
<dbReference type="SUPFAM" id="SSF56672">
    <property type="entry name" value="DNA/RNA polymerases"/>
    <property type="match status" value="1"/>
</dbReference>
<dbReference type="InterPro" id="IPR043128">
    <property type="entry name" value="Rev_trsase/Diguanyl_cyclase"/>
</dbReference>
<dbReference type="Pfam" id="PF17919">
    <property type="entry name" value="RT_RNaseH_2"/>
    <property type="match status" value="1"/>
</dbReference>
<dbReference type="AlphaFoldDB" id="V2W2C1"/>
<dbReference type="InterPro" id="IPR041577">
    <property type="entry name" value="RT_RNaseH_2"/>
</dbReference>
<comment type="caution">
    <text evidence="2">The sequence shown here is derived from an EMBL/GenBank/DDBJ whole genome shotgun (WGS) entry which is preliminary data.</text>
</comment>
<dbReference type="Gene3D" id="3.30.70.270">
    <property type="match status" value="2"/>
</dbReference>
<gene>
    <name evidence="2" type="ORF">Moror_11273</name>
</gene>
<dbReference type="OrthoDB" id="5599163at2759"/>
<dbReference type="Proteomes" id="UP000017559">
    <property type="component" value="Unassembled WGS sequence"/>
</dbReference>
<evidence type="ECO:0000313" key="2">
    <source>
        <dbReference type="EMBL" id="ESK80968.1"/>
    </source>
</evidence>
<sequence>MENPPEGMPKLPTNPPKYTLGVFKNALIPPGIFDKVCNIIKGKIISKTYEPSNSSYHSRWFCVAKKDGKLHIVHSLELLNAVTIQHSGIPPATYELANHFAGRACGGTLDLFMGYNERKIHPSSWDLTTFQTPFGTYRLVKLPMGWTNSVSIFHKDVCEILKDEIPQVMQPYIDDVPICGPKTRYELEGGGYEMILENPGIRHFVWEHMQSINRILQHVKYCGGTFMGKKSFVCCDETIIVGHRCTYVGLKPTHNKMEAITTWPSPLTTKTDVRSFLGTCGQVRQFIKNFAKIAAPIQHLMQDDVAVEWGPKEEESMHSIKEALRNVEPLKPIDYESEGEVVLAVDTSYLAVGYYLYQHDISDKKKRNYCLFGFMTLNEREARFSQPKRELYGLKLALLATHYWMVGCRKLAVETDAKYIKGMLDNPSIAPNATINRWIEEIWKYYFTLIHIPAASHSLANGLSWRPPGGQKPAIHKLDPAD</sequence>
<keyword evidence="3" id="KW-1185">Reference proteome</keyword>
<protein>
    <submittedName>
        <fullName evidence="2">Polyprotein</fullName>
    </submittedName>
</protein>
<dbReference type="InterPro" id="IPR051320">
    <property type="entry name" value="Viral_Replic_Matur_Polypro"/>
</dbReference>
<dbReference type="CDD" id="cd01647">
    <property type="entry name" value="RT_LTR"/>
    <property type="match status" value="1"/>
</dbReference>
<dbReference type="KEGG" id="mrr:Moror_11273"/>
<accession>V2W2C1</accession>